<dbReference type="Pfam" id="PF05188">
    <property type="entry name" value="MutS_II"/>
    <property type="match status" value="2"/>
</dbReference>
<evidence type="ECO:0000256" key="6">
    <source>
        <dbReference type="SAM" id="MobiDB-lite"/>
    </source>
</evidence>
<dbReference type="Gene3D" id="3.40.50.300">
    <property type="entry name" value="P-loop containing nucleotide triphosphate hydrolases"/>
    <property type="match status" value="2"/>
</dbReference>
<dbReference type="EMBL" id="CAJNRD030001124">
    <property type="protein sequence ID" value="CAG5108011.1"/>
    <property type="molecule type" value="Genomic_DNA"/>
</dbReference>
<comment type="similarity">
    <text evidence="1">Belongs to the DNA mismatch repair MutS family.</text>
</comment>
<keyword evidence="2" id="KW-0547">Nucleotide-binding</keyword>
<feature type="compositionally biased region" description="Polar residues" evidence="6">
    <location>
        <begin position="1274"/>
        <end position="1285"/>
    </location>
</feature>
<dbReference type="InterPro" id="IPR036187">
    <property type="entry name" value="DNA_mismatch_repair_MutS_sf"/>
</dbReference>
<feature type="region of interest" description="Disordered" evidence="6">
    <location>
        <begin position="1132"/>
        <end position="1339"/>
    </location>
</feature>
<evidence type="ECO:0000256" key="4">
    <source>
        <dbReference type="ARBA" id="ARBA00022840"/>
    </source>
</evidence>
<dbReference type="SUPFAM" id="SSF55271">
    <property type="entry name" value="DNA repair protein MutS, domain I"/>
    <property type="match status" value="2"/>
</dbReference>
<dbReference type="SUPFAM" id="SSF52540">
    <property type="entry name" value="P-loop containing nucleoside triphosphate hydrolases"/>
    <property type="match status" value="2"/>
</dbReference>
<keyword evidence="9" id="KW-1185">Reference proteome</keyword>
<feature type="compositionally biased region" description="Basic and acidic residues" evidence="6">
    <location>
        <begin position="72"/>
        <end position="84"/>
    </location>
</feature>
<dbReference type="GO" id="GO:0030983">
    <property type="term" value="F:mismatched DNA binding"/>
    <property type="evidence" value="ECO:0007669"/>
    <property type="project" value="InterPro"/>
</dbReference>
<dbReference type="Gene3D" id="3.30.420.110">
    <property type="entry name" value="MutS, connector domain"/>
    <property type="match status" value="2"/>
</dbReference>
<organism evidence="8 9">
    <name type="scientific">Cotesia congregata</name>
    <name type="common">Parasitoid wasp</name>
    <name type="synonym">Apanteles congregatus</name>
    <dbReference type="NCBI Taxonomy" id="51543"/>
    <lineage>
        <taxon>Eukaryota</taxon>
        <taxon>Metazoa</taxon>
        <taxon>Ecdysozoa</taxon>
        <taxon>Arthropoda</taxon>
        <taxon>Hexapoda</taxon>
        <taxon>Insecta</taxon>
        <taxon>Pterygota</taxon>
        <taxon>Neoptera</taxon>
        <taxon>Endopterygota</taxon>
        <taxon>Hymenoptera</taxon>
        <taxon>Apocrita</taxon>
        <taxon>Ichneumonoidea</taxon>
        <taxon>Braconidae</taxon>
        <taxon>Microgastrinae</taxon>
        <taxon>Cotesia</taxon>
    </lineage>
</organism>
<name>A0A8J2MZR5_COTCN</name>
<dbReference type="Proteomes" id="UP000786811">
    <property type="component" value="Unassembled WGS sequence"/>
</dbReference>
<dbReference type="Gene3D" id="3.40.1170.10">
    <property type="entry name" value="DNA repair protein MutS, domain I"/>
    <property type="match status" value="2"/>
</dbReference>
<evidence type="ECO:0000313" key="9">
    <source>
        <dbReference type="Proteomes" id="UP000786811"/>
    </source>
</evidence>
<protein>
    <submittedName>
        <fullName evidence="8">Similar to Msh6: Probable DNA mismatch repair protein Msh6 (Drosophila melanogaster)</fullName>
    </submittedName>
</protein>
<feature type="compositionally biased region" description="Low complexity" evidence="6">
    <location>
        <begin position="1259"/>
        <end position="1273"/>
    </location>
</feature>
<dbReference type="PROSITE" id="PS00486">
    <property type="entry name" value="DNA_MISMATCH_REPAIR_2"/>
    <property type="match status" value="2"/>
</dbReference>
<dbReference type="GO" id="GO:0005524">
    <property type="term" value="F:ATP binding"/>
    <property type="evidence" value="ECO:0007669"/>
    <property type="project" value="UniProtKB-KW"/>
</dbReference>
<evidence type="ECO:0000256" key="2">
    <source>
        <dbReference type="ARBA" id="ARBA00022741"/>
    </source>
</evidence>
<keyword evidence="5" id="KW-0238">DNA-binding</keyword>
<feature type="region of interest" description="Disordered" evidence="6">
    <location>
        <begin position="1"/>
        <end position="177"/>
    </location>
</feature>
<dbReference type="InterPro" id="IPR007860">
    <property type="entry name" value="DNA_mmatch_repair_MutS_con_dom"/>
</dbReference>
<dbReference type="Pfam" id="PF05190">
    <property type="entry name" value="MutS_IV"/>
    <property type="match status" value="2"/>
</dbReference>
<evidence type="ECO:0000256" key="5">
    <source>
        <dbReference type="ARBA" id="ARBA00023125"/>
    </source>
</evidence>
<keyword evidence="3" id="KW-0227">DNA damage</keyword>
<dbReference type="InterPro" id="IPR027417">
    <property type="entry name" value="P-loop_NTPase"/>
</dbReference>
<dbReference type="InterPro" id="IPR007695">
    <property type="entry name" value="DNA_mismatch_repair_MutS-lik_N"/>
</dbReference>
<dbReference type="SMART" id="SM00534">
    <property type="entry name" value="MUTSac"/>
    <property type="match status" value="2"/>
</dbReference>
<dbReference type="GO" id="GO:0006298">
    <property type="term" value="P:mismatch repair"/>
    <property type="evidence" value="ECO:0007669"/>
    <property type="project" value="InterPro"/>
</dbReference>
<dbReference type="PANTHER" id="PTHR11361:SF148">
    <property type="entry name" value="DNA MISMATCH REPAIR PROTEIN MSH6"/>
    <property type="match status" value="1"/>
</dbReference>
<feature type="compositionally biased region" description="Polar residues" evidence="6">
    <location>
        <begin position="144"/>
        <end position="154"/>
    </location>
</feature>
<dbReference type="OrthoDB" id="121051at2759"/>
<evidence type="ECO:0000259" key="7">
    <source>
        <dbReference type="PROSITE" id="PS00486"/>
    </source>
</evidence>
<dbReference type="SUPFAM" id="SSF53150">
    <property type="entry name" value="DNA repair protein MutS, domain II"/>
    <property type="match status" value="2"/>
</dbReference>
<dbReference type="InterPro" id="IPR007696">
    <property type="entry name" value="DNA_mismatch_repair_MutS_core"/>
</dbReference>
<reference evidence="8" key="1">
    <citation type="submission" date="2021-04" db="EMBL/GenBank/DDBJ databases">
        <authorList>
            <person name="Chebbi M.A.C M."/>
        </authorList>
    </citation>
    <scope>NUCLEOTIDE SEQUENCE</scope>
</reference>
<dbReference type="Pfam" id="PF01624">
    <property type="entry name" value="MutS_I"/>
    <property type="match status" value="2"/>
</dbReference>
<dbReference type="Pfam" id="PF00488">
    <property type="entry name" value="MutS_V"/>
    <property type="match status" value="2"/>
</dbReference>
<keyword evidence="4" id="KW-0067">ATP-binding</keyword>
<dbReference type="InterPro" id="IPR036678">
    <property type="entry name" value="MutS_con_dom_sf"/>
</dbReference>
<dbReference type="InterPro" id="IPR045076">
    <property type="entry name" value="MutS"/>
</dbReference>
<feature type="domain" description="DNA mismatch repair proteins mutS family" evidence="7">
    <location>
        <begin position="2148"/>
        <end position="2164"/>
    </location>
</feature>
<dbReference type="InterPro" id="IPR000432">
    <property type="entry name" value="DNA_mismatch_repair_MutS_C"/>
</dbReference>
<dbReference type="SMART" id="SM00533">
    <property type="entry name" value="MUTSd"/>
    <property type="match status" value="2"/>
</dbReference>
<dbReference type="GO" id="GO:0032301">
    <property type="term" value="C:MutSalpha complex"/>
    <property type="evidence" value="ECO:0007669"/>
    <property type="project" value="TreeGrafter"/>
</dbReference>
<feature type="compositionally biased region" description="Basic and acidic residues" evidence="6">
    <location>
        <begin position="1133"/>
        <end position="1152"/>
    </location>
</feature>
<dbReference type="FunFam" id="3.40.1170.10:FF:000002">
    <property type="entry name" value="DNA mismatch repair protein"/>
    <property type="match status" value="1"/>
</dbReference>
<feature type="compositionally biased region" description="Acidic residues" evidence="6">
    <location>
        <begin position="1217"/>
        <end position="1229"/>
    </location>
</feature>
<evidence type="ECO:0000256" key="1">
    <source>
        <dbReference type="ARBA" id="ARBA00006271"/>
    </source>
</evidence>
<dbReference type="Pfam" id="PF05192">
    <property type="entry name" value="MutS_III"/>
    <property type="match status" value="2"/>
</dbReference>
<accession>A0A8J2MZR5</accession>
<dbReference type="SUPFAM" id="SSF48334">
    <property type="entry name" value="DNA repair protein MutS, domain III"/>
    <property type="match status" value="2"/>
</dbReference>
<feature type="compositionally biased region" description="Low complexity" evidence="6">
    <location>
        <begin position="35"/>
        <end position="46"/>
    </location>
</feature>
<evidence type="ECO:0000256" key="3">
    <source>
        <dbReference type="ARBA" id="ARBA00022763"/>
    </source>
</evidence>
<dbReference type="Gene3D" id="1.10.1420.10">
    <property type="match status" value="4"/>
</dbReference>
<proteinExistence type="inferred from homology"/>
<dbReference type="PANTHER" id="PTHR11361">
    <property type="entry name" value="DNA MISMATCH REPAIR PROTEIN MUTS FAMILY MEMBER"/>
    <property type="match status" value="1"/>
</dbReference>
<evidence type="ECO:0000313" key="8">
    <source>
        <dbReference type="EMBL" id="CAG5108011.1"/>
    </source>
</evidence>
<feature type="domain" description="DNA mismatch repair proteins mutS family" evidence="7">
    <location>
        <begin position="984"/>
        <end position="1000"/>
    </location>
</feature>
<dbReference type="InterPro" id="IPR016151">
    <property type="entry name" value="DNA_mismatch_repair_MutS_N"/>
</dbReference>
<feature type="compositionally biased region" description="Basic residues" evidence="6">
    <location>
        <begin position="1301"/>
        <end position="1312"/>
    </location>
</feature>
<sequence>MSKRCLRSNTSIDDPTSPKVQKKIKKSTTKDVSDSKLSAIKSAKLKPSTAKKATVNKKEEKENVVTSKRTRQVKEKPQRKDNLNDKVLTVKRKRKIIIPSDDSGDDSDEYKPNNEAADSDDSGSLDVVSELDSSLDSDFDNKPTLKNNRPINTTKKQKKSRSDSKREEKKSDESVKSVQLEKVNLSSGLVSRQKSWPHLNYSFMHPHELRDANERRPTHPQYDPKTLHVPKKFLDKQTPAMRQWWLHKSQHWDCVLFFRIGNYYVLHHMDALTGVNELGLSLVRRVSFPYVWFFEKHYARYLRILIDKGYKVARIEQTENQAMMEERCEKLKSRATKFDKIMRRELCQVVTRGTRVPTVLDIENFSSHSNYLMTLVEEQNLSQFPSYGICFIDTSIGVFHLGQFDDDHQNSRLLTLLSHYTPAHIIYGKGNLSQTTMKILNTHLPITTIKEALLMESQFWSVKKVIDRLKDGDYFKYESDKFSWPEGLKPFINFHDANNVKLVDDKKLAMHALGGCLYILTEYLLDQQLLALKKFQTYIPPDMNVVDGKRAGSSPSLLTTLDFCCTDFGKRLLKEWVCQPACNSRTIRARQDAVGELRDLKSICIKARRQLSGLQDLERLITKIHAYGNSAKVKNHPDARAISSDWMIYNKRRITDLITCLKGFKQAVGIMKIFGSLKSDLIIQTTQVKPRGEFPDFTETLSHFESGFDETLALKHGCIMPKKGMDLEYDQVIVELEQVKNDADEYLKSQSQKYETECKYISTSESTYEIEISEKIVSNVIDGYDFKKTRKGFKRYWNEETKKLQERKTAAEARHDMLLKDSDRRIFAKFSEDYDMWATAVYKVAVLDVLISLAEYSRIGDKCAPEINDTDEVMLDIQEGIHPFITSENFVPNNTSLAINDYGPLVILTGPNMGGKSTIMRQAGLLSIMAHIGCHIPAQSCKLSLIDRVFTRLGANDDMRTGRSTFLVELSEAATFVLHATKNSLVLVDELGRGTSTHDGTAIAAAILKALSKLECRTLFSTHYHMLVSEFKDNPAVSPAHMACQVESEETDATQETVTFLYKLTKGPCPKSYGFNAARIAGIKSHITKRANELAKKLEDAGNRRNLFISLCSVNRNDVKNLIGHKRNLRSRTRTEDLESPKKVPKKDEKKVTKTTTRPKLQSSKPATPKRQPAKSKAKAKPQTQPKKAIINGKENKETTATPKRKREVKKPKVEELYSDDDDDEEEEEKTPVKRKRRKIVVPSDDSGDDSDEYKPSDASDSDASISSAAASSEVDTSLNNTADTVSDDEPPPKREQKPRNPGRGKKWYPNKKKVEDDDESGKSFQLAKAKLQSGPVSGAESWPHLKYPFLQPENILDAEKRRPDHPEYNPKTLYVPQEFLDKQTPSMRQWWTLKSQHFDCVLFHKIGKFYGLYHMDAVSGVNALGLNFIQRDFAYTGCFEVNYSRLFKTFVEKGYKVARVEQTETPQMMAKRCDKSKSKASKFDKLVRREVCQISTRGTRVSTVLDIENFSSHSNYLLSLVEDHSNKLPTYGICFIDTSIGIFHLGQFKDDCHNSRLLTLLSHYTPAHVVYGKGNLSPVTMKILNTHLPVTTLKEALLKDQFWSVKVILDKLKDGHYFKYESDEFSWPEGLKPFINYHDNNKTVNPVNDKKLAINALGGCVSVLTECVLDEQLLALKKFQTYIPPDMNVVDGKRVGPLVNMVIDAATIENLNILGKSPSLLTTLDYCCTDFGKRLLKEWVCRPACNRDIITARIDAVSELRDLKRICLDAKKQLSSLPDLERLLTTIHGHGNASKVKNHPDSRAIMCEWMTYNKRKITDLVTCINGFKQVVEIIKLFDSLVSDLIVQTTQVEPKGEFPDMTEALNHFDARFDSELALKQGCIIPKKGMDLEYDQVIVELEQVKNDADEYLKSQSEYFGTEIEYIGGGDNPYQLEVPESCASKVTPDYELEHKRKGFKRYSTEQTIKLQKRQTAAEEHHDKVRKDSDRRTFAKFSENYDMWATAVYKVAVLDVLISLAEYSRIGDKCAPEINDTDEVMLDIQEGIHPFITSENFVPNNTSLAINGYGPLVILTGPNMGGKSTIMRQVGLLSIMAHIGCHIPAQSCKLSLIDRVFTRLGANDDMRTGRSTFLVELSEAATFVLHATKNSLVLVDELGRGTSTHDGTAIAAAILKALSKLECRTLFSTHYHMLVSEFKDNPAVSPAHMACQVESEETDATQETVTFLYKLTKGPCPKSYGFNAARIAGIKSHITRRANELAKDVEDAGNRRNLFISLCSVNRHNIKEILATLDSFSN</sequence>
<gene>
    <name evidence="8" type="ORF">HICCMSTLAB_LOCUS13024</name>
</gene>
<dbReference type="GO" id="GO:0140664">
    <property type="term" value="F:ATP-dependent DNA damage sensor activity"/>
    <property type="evidence" value="ECO:0007669"/>
    <property type="project" value="InterPro"/>
</dbReference>
<dbReference type="InterPro" id="IPR007861">
    <property type="entry name" value="DNA_mismatch_repair_MutS_clamp"/>
</dbReference>
<feature type="compositionally biased region" description="Basic and acidic residues" evidence="6">
    <location>
        <begin position="160"/>
        <end position="175"/>
    </location>
</feature>
<dbReference type="FunFam" id="1.10.1420.10:FF:000005">
    <property type="entry name" value="DNA mismatch repair protein"/>
    <property type="match status" value="2"/>
</dbReference>
<comment type="caution">
    <text evidence="8">The sequence shown here is derived from an EMBL/GenBank/DDBJ whole genome shotgun (WGS) entry which is preliminary data.</text>
</comment>